<sequence length="34" mass="3868">MEKTPTITLIHLVYQNKVDPLTGSKESESKKKHS</sequence>
<evidence type="ECO:0000313" key="1">
    <source>
        <dbReference type="EMBL" id="AWN82081.1"/>
    </source>
</evidence>
<dbReference type="AlphaFoldDB" id="A0A2Z3L9P2"/>
<dbReference type="EMBL" id="CP029619">
    <property type="protein sequence ID" value="AWN82081.1"/>
    <property type="molecule type" value="Genomic_DNA"/>
</dbReference>
<organism evidence="1 2">
    <name type="scientific">Candidatus Cardinium hertigii</name>
    <dbReference type="NCBI Taxonomy" id="247481"/>
    <lineage>
        <taxon>Bacteria</taxon>
        <taxon>Pseudomonadati</taxon>
        <taxon>Bacteroidota</taxon>
        <taxon>Cytophagia</taxon>
        <taxon>Cytophagales</taxon>
        <taxon>Amoebophilaceae</taxon>
        <taxon>Candidatus Cardinium</taxon>
    </lineage>
</organism>
<keyword evidence="2" id="KW-1185">Reference proteome</keyword>
<reference evidence="1 2" key="1">
    <citation type="submission" date="2018-05" db="EMBL/GenBank/DDBJ databases">
        <title>Candidatus Cardinium hertigii Genome Assembly.</title>
        <authorList>
            <person name="Showmaker K.C."/>
            <person name="Walden K.O."/>
            <person name="Fields C.J."/>
            <person name="Lambert K.N."/>
            <person name="Hudson M.E."/>
        </authorList>
    </citation>
    <scope>NUCLEOTIDE SEQUENCE [LARGE SCALE GENOMIC DNA]</scope>
    <source>
        <strain evidence="2">cHgTN10</strain>
    </source>
</reference>
<dbReference type="KEGG" id="cher:DK880_00772"/>
<evidence type="ECO:0000313" key="2">
    <source>
        <dbReference type="Proteomes" id="UP000245872"/>
    </source>
</evidence>
<dbReference type="Proteomes" id="UP000245872">
    <property type="component" value="Chromosome"/>
</dbReference>
<name>A0A2Z3L9P2_9BACT</name>
<accession>A0A2Z3L9P2</accession>
<proteinExistence type="predicted"/>
<protein>
    <submittedName>
        <fullName evidence="1">Uncharacterized protein</fullName>
    </submittedName>
</protein>
<gene>
    <name evidence="1" type="ORF">DK880_00772</name>
</gene>